<dbReference type="InterPro" id="IPR030678">
    <property type="entry name" value="Peptide/Ni-bd"/>
</dbReference>
<dbReference type="EMBL" id="POTX01000094">
    <property type="protein sequence ID" value="PZF95258.1"/>
    <property type="molecule type" value="Genomic_DNA"/>
</dbReference>
<sequence>MSNTRLPIGPPLVVPANAGSADDSDLGPSTRRYQPVSPRIRRPWTRVTTVLAAGVLLAVAACSSDAGEAPAKDQPQTAAAVTIAIPGDEGTLTPYTYTTGYPGYNLLTLVYDSLVVLDTSNEVTPLLATELTVSPDSTVFTLPLRTGVTWHDGKPFSADDVVFTIDYYREYDTVRFASPLAGVDSVQVRDGAVVITLSQPDPEFPVRLLADMPILPRHVWSSITEPEKAPVTAAVGTGPYRLASYEPDRRYELTANTAYPIGKPRIDTLTVSVVPEQQTALAALRTGEVQMTAGTVPANLIDQLSGQQGVTVATGSNFGSTLLAFNDGKAPFDRVEVRRAIATAIDTTDLVDTVLLGKGTLGSPGFWHPEAPGANTSLTHTHDPAAASAALDAIGATPGPDGVRVLDGKPLAFDLLVYANNPDRVRTAELITEMLAKVGVKTAVRAMDADSVDAKVWPDFDVANGRDYDLALWGWSAPTMFDYTRLAGLVASDPKVGRLNVTGIRDADLDAAATALNATTTLDDRKAAAGELQQLIADKAPFVTLYYPAGAYAYRSDVFAGWTYQQGAGLLHKHSLVAWAD</sequence>
<dbReference type="OrthoDB" id="9764591at2"/>
<dbReference type="GO" id="GO:0015833">
    <property type="term" value="P:peptide transport"/>
    <property type="evidence" value="ECO:0007669"/>
    <property type="project" value="TreeGrafter"/>
</dbReference>
<dbReference type="GO" id="GO:0042597">
    <property type="term" value="C:periplasmic space"/>
    <property type="evidence" value="ECO:0007669"/>
    <property type="project" value="UniProtKB-ARBA"/>
</dbReference>
<accession>A0A2W2CUI2</accession>
<evidence type="ECO:0000259" key="2">
    <source>
        <dbReference type="Pfam" id="PF00496"/>
    </source>
</evidence>
<dbReference type="PANTHER" id="PTHR30290">
    <property type="entry name" value="PERIPLASMIC BINDING COMPONENT OF ABC TRANSPORTER"/>
    <property type="match status" value="1"/>
</dbReference>
<dbReference type="Gene3D" id="3.10.105.10">
    <property type="entry name" value="Dipeptide-binding Protein, Domain 3"/>
    <property type="match status" value="1"/>
</dbReference>
<gene>
    <name evidence="3" type="ORF">C1I93_15580</name>
</gene>
<dbReference type="InterPro" id="IPR039424">
    <property type="entry name" value="SBP_5"/>
</dbReference>
<comment type="caution">
    <text evidence="3">The sequence shown here is derived from an EMBL/GenBank/DDBJ whole genome shotgun (WGS) entry which is preliminary data.</text>
</comment>
<reference evidence="3 4" key="1">
    <citation type="submission" date="2018-01" db="EMBL/GenBank/DDBJ databases">
        <title>Draft genome sequence of Jishengella endophytica.</title>
        <authorList>
            <person name="Sahin N."/>
            <person name="Ay H."/>
            <person name="Saygin H."/>
        </authorList>
    </citation>
    <scope>NUCLEOTIDE SEQUENCE [LARGE SCALE GENOMIC DNA]</scope>
    <source>
        <strain evidence="3 4">DSM 45430</strain>
    </source>
</reference>
<organism evidence="3 4">
    <name type="scientific">Micromonospora endophytica</name>
    <dbReference type="NCBI Taxonomy" id="515350"/>
    <lineage>
        <taxon>Bacteria</taxon>
        <taxon>Bacillati</taxon>
        <taxon>Actinomycetota</taxon>
        <taxon>Actinomycetes</taxon>
        <taxon>Micromonosporales</taxon>
        <taxon>Micromonosporaceae</taxon>
        <taxon>Micromonospora</taxon>
    </lineage>
</organism>
<evidence type="ECO:0000313" key="4">
    <source>
        <dbReference type="Proteomes" id="UP000248627"/>
    </source>
</evidence>
<dbReference type="GO" id="GO:0043190">
    <property type="term" value="C:ATP-binding cassette (ABC) transporter complex"/>
    <property type="evidence" value="ECO:0007669"/>
    <property type="project" value="InterPro"/>
</dbReference>
<evidence type="ECO:0000256" key="1">
    <source>
        <dbReference type="SAM" id="MobiDB-lite"/>
    </source>
</evidence>
<feature type="region of interest" description="Disordered" evidence="1">
    <location>
        <begin position="1"/>
        <end position="35"/>
    </location>
</feature>
<dbReference type="InterPro" id="IPR000914">
    <property type="entry name" value="SBP_5_dom"/>
</dbReference>
<dbReference type="PIRSF" id="PIRSF002741">
    <property type="entry name" value="MppA"/>
    <property type="match status" value="1"/>
</dbReference>
<dbReference type="SUPFAM" id="SSF53850">
    <property type="entry name" value="Periplasmic binding protein-like II"/>
    <property type="match status" value="1"/>
</dbReference>
<dbReference type="Pfam" id="PF00496">
    <property type="entry name" value="SBP_bac_5"/>
    <property type="match status" value="1"/>
</dbReference>
<evidence type="ECO:0000313" key="3">
    <source>
        <dbReference type="EMBL" id="PZF95258.1"/>
    </source>
</evidence>
<dbReference type="GO" id="GO:1904680">
    <property type="term" value="F:peptide transmembrane transporter activity"/>
    <property type="evidence" value="ECO:0007669"/>
    <property type="project" value="TreeGrafter"/>
</dbReference>
<protein>
    <recommendedName>
        <fullName evidence="2">Solute-binding protein family 5 domain-containing protein</fullName>
    </recommendedName>
</protein>
<dbReference type="Gene3D" id="3.40.190.10">
    <property type="entry name" value="Periplasmic binding protein-like II"/>
    <property type="match status" value="1"/>
</dbReference>
<dbReference type="AlphaFoldDB" id="A0A2W2CUI2"/>
<feature type="domain" description="Solute-binding protein family 5" evidence="2">
    <location>
        <begin position="122"/>
        <end position="491"/>
    </location>
</feature>
<dbReference type="Proteomes" id="UP000248627">
    <property type="component" value="Unassembled WGS sequence"/>
</dbReference>
<proteinExistence type="predicted"/>
<name>A0A2W2CUI2_9ACTN</name>
<keyword evidence="4" id="KW-1185">Reference proteome</keyword>